<dbReference type="InterPro" id="IPR054722">
    <property type="entry name" value="PolX-like_BBD"/>
</dbReference>
<dbReference type="EMBL" id="KZ452014">
    <property type="protein sequence ID" value="PKA51120.1"/>
    <property type="molecule type" value="Genomic_DNA"/>
</dbReference>
<dbReference type="Pfam" id="PF22936">
    <property type="entry name" value="Pol_BBD"/>
    <property type="match status" value="1"/>
</dbReference>
<protein>
    <recommendedName>
        <fullName evidence="1">Retrovirus-related Pol polyprotein from transposon TNT 1-94-like beta-barrel domain-containing protein</fullName>
    </recommendedName>
</protein>
<gene>
    <name evidence="2" type="ORF">AXF42_Ash010560</name>
</gene>
<dbReference type="OrthoDB" id="778489at2759"/>
<reference evidence="2 3" key="1">
    <citation type="journal article" date="2017" name="Nature">
        <title>The Apostasia genome and the evolution of orchids.</title>
        <authorList>
            <person name="Zhang G.Q."/>
            <person name="Liu K.W."/>
            <person name="Li Z."/>
            <person name="Lohaus R."/>
            <person name="Hsiao Y.Y."/>
            <person name="Niu S.C."/>
            <person name="Wang J.Y."/>
            <person name="Lin Y.C."/>
            <person name="Xu Q."/>
            <person name="Chen L.J."/>
            <person name="Yoshida K."/>
            <person name="Fujiwara S."/>
            <person name="Wang Z.W."/>
            <person name="Zhang Y.Q."/>
            <person name="Mitsuda N."/>
            <person name="Wang M."/>
            <person name="Liu G.H."/>
            <person name="Pecoraro L."/>
            <person name="Huang H.X."/>
            <person name="Xiao X.J."/>
            <person name="Lin M."/>
            <person name="Wu X.Y."/>
            <person name="Wu W.L."/>
            <person name="Chen Y.Y."/>
            <person name="Chang S.B."/>
            <person name="Sakamoto S."/>
            <person name="Ohme-Takagi M."/>
            <person name="Yagi M."/>
            <person name="Zeng S.J."/>
            <person name="Shen C.Y."/>
            <person name="Yeh C.M."/>
            <person name="Luo Y.B."/>
            <person name="Tsai W.C."/>
            <person name="Van de Peer Y."/>
            <person name="Liu Z.J."/>
        </authorList>
    </citation>
    <scope>NUCLEOTIDE SEQUENCE [LARGE SCALE GENOMIC DNA]</scope>
    <source>
        <strain evidence="3">cv. Shenzhen</strain>
        <tissue evidence="2">Stem</tissue>
    </source>
</reference>
<organism evidence="2 3">
    <name type="scientific">Apostasia shenzhenica</name>
    <dbReference type="NCBI Taxonomy" id="1088818"/>
    <lineage>
        <taxon>Eukaryota</taxon>
        <taxon>Viridiplantae</taxon>
        <taxon>Streptophyta</taxon>
        <taxon>Embryophyta</taxon>
        <taxon>Tracheophyta</taxon>
        <taxon>Spermatophyta</taxon>
        <taxon>Magnoliopsida</taxon>
        <taxon>Liliopsida</taxon>
        <taxon>Asparagales</taxon>
        <taxon>Orchidaceae</taxon>
        <taxon>Apostasioideae</taxon>
        <taxon>Apostasia</taxon>
    </lineage>
</organism>
<keyword evidence="3" id="KW-1185">Reference proteome</keyword>
<feature type="domain" description="Retrovirus-related Pol polyprotein from transposon TNT 1-94-like beta-barrel" evidence="1">
    <location>
        <begin position="1"/>
        <end position="70"/>
    </location>
</feature>
<evidence type="ECO:0000313" key="3">
    <source>
        <dbReference type="Proteomes" id="UP000236161"/>
    </source>
</evidence>
<dbReference type="CDD" id="cd09272">
    <property type="entry name" value="RNase_HI_RT_Ty1"/>
    <property type="match status" value="1"/>
</dbReference>
<name>A0A2I0A6F8_9ASPA</name>
<evidence type="ECO:0000313" key="2">
    <source>
        <dbReference type="EMBL" id="PKA51120.1"/>
    </source>
</evidence>
<proteinExistence type="predicted"/>
<evidence type="ECO:0000259" key="1">
    <source>
        <dbReference type="Pfam" id="PF22936"/>
    </source>
</evidence>
<sequence>MTHDKKLFKELDRSEISKVRIANGQYLIIKGKGTVAIETCTGTKLITNILYVPEIDKNLLSVAQLLEKGFKVFFNQAAIAISNNSVFHEKTKHLNIKLFFLRDIQKEGIACLKYCKTKEQLADILQKHFQKTGLNF</sequence>
<dbReference type="Proteomes" id="UP000236161">
    <property type="component" value="Unassembled WGS sequence"/>
</dbReference>
<dbReference type="AlphaFoldDB" id="A0A2I0A6F8"/>
<accession>A0A2I0A6F8</accession>